<proteinExistence type="predicted"/>
<organism evidence="2 3">
    <name type="scientific">Thiomicrorhabdus marina</name>
    <dbReference type="NCBI Taxonomy" id="2818442"/>
    <lineage>
        <taxon>Bacteria</taxon>
        <taxon>Pseudomonadati</taxon>
        <taxon>Pseudomonadota</taxon>
        <taxon>Gammaproteobacteria</taxon>
        <taxon>Thiotrichales</taxon>
        <taxon>Piscirickettsiaceae</taxon>
        <taxon>Thiomicrorhabdus</taxon>
    </lineage>
</organism>
<dbReference type="RefSeq" id="WP_208149113.1">
    <property type="nucleotide sequence ID" value="NZ_JAGETV010000009.1"/>
</dbReference>
<dbReference type="EMBL" id="JAGETV010000009">
    <property type="protein sequence ID" value="MBO1927299.1"/>
    <property type="molecule type" value="Genomic_DNA"/>
</dbReference>
<sequence length="379" mass="43341">MHPTKKWIKRLVLVLAIIPLLIFLAFVGAVSFIDFNGYKPQIEKEVTDYTGRDFKIEGSIDVSVLPFTFSVGKSILSQPKGYENEPPQLTIKQVEIELSIWELLLNKRLQVKTVELVEPQLQLVKNAQGQDNWSDLPHISKLLPMLPRAQHANGLSVNMPFVAQAQANQIELPWSLQSLVVTNASLQLDDQQEHYQVELQKLNLFALDIQPDQAFELRGDFAYHHSLSPRTIVFRMTTALEIDPSLQNFQFNNWQGLVKVELKEEYATPEVHLTTKGSVMKLNLRNKRIQVEQLQLSGLNGDVQTNFTGYFGAELNLQGEMTASKLDLPNWSKHLALPMLQKDDPKWQMVNGEYRWQWQNGAIEIKPYSAEELLKQDGQ</sequence>
<dbReference type="InterPro" id="IPR052894">
    <property type="entry name" value="AsmA-related"/>
</dbReference>
<dbReference type="PANTHER" id="PTHR30441">
    <property type="entry name" value="DUF748 DOMAIN-CONTAINING PROTEIN"/>
    <property type="match status" value="1"/>
</dbReference>
<evidence type="ECO:0000259" key="1">
    <source>
        <dbReference type="Pfam" id="PF05170"/>
    </source>
</evidence>
<comment type="caution">
    <text evidence="2">The sequence shown here is derived from an EMBL/GenBank/DDBJ whole genome shotgun (WGS) entry which is preliminary data.</text>
</comment>
<dbReference type="Pfam" id="PF05170">
    <property type="entry name" value="AsmA"/>
    <property type="match status" value="1"/>
</dbReference>
<evidence type="ECO:0000313" key="2">
    <source>
        <dbReference type="EMBL" id="MBO1927299.1"/>
    </source>
</evidence>
<reference evidence="2 3" key="1">
    <citation type="submission" date="2021-03" db="EMBL/GenBank/DDBJ databases">
        <title>Thiomicrorhabdus sp.nov.,novel sulfur-oxidizing bacteria isolated from coastal sediment.</title>
        <authorList>
            <person name="Liu X."/>
        </authorList>
    </citation>
    <scope>NUCLEOTIDE SEQUENCE [LARGE SCALE GENOMIC DNA]</scope>
    <source>
        <strain evidence="2 3">6S2-11</strain>
    </source>
</reference>
<feature type="domain" description="AsmA" evidence="1">
    <location>
        <begin position="5"/>
        <end position="213"/>
    </location>
</feature>
<accession>A0ABS3Q4N6</accession>
<gene>
    <name evidence="2" type="ORF">J3998_06880</name>
</gene>
<protein>
    <submittedName>
        <fullName evidence="2">AsmA family protein</fullName>
    </submittedName>
</protein>
<dbReference type="InterPro" id="IPR007844">
    <property type="entry name" value="AsmA"/>
</dbReference>
<dbReference type="Proteomes" id="UP000664835">
    <property type="component" value="Unassembled WGS sequence"/>
</dbReference>
<keyword evidence="3" id="KW-1185">Reference proteome</keyword>
<evidence type="ECO:0000313" key="3">
    <source>
        <dbReference type="Proteomes" id="UP000664835"/>
    </source>
</evidence>
<name>A0ABS3Q4N6_9GAMM</name>
<dbReference type="PANTHER" id="PTHR30441:SF4">
    <property type="entry name" value="PROTEIN ASMA"/>
    <property type="match status" value="1"/>
</dbReference>